<reference evidence="2" key="1">
    <citation type="submission" date="2023-06" db="EMBL/GenBank/DDBJ databases">
        <title>Male Hemibagrus guttatus genome.</title>
        <authorList>
            <person name="Bian C."/>
        </authorList>
    </citation>
    <scope>NUCLEOTIDE SEQUENCE</scope>
    <source>
        <strain evidence="2">Male_cb2023</strain>
        <tissue evidence="2">Muscle</tissue>
    </source>
</reference>
<dbReference type="Proteomes" id="UP001274896">
    <property type="component" value="Unassembled WGS sequence"/>
</dbReference>
<evidence type="ECO:0000313" key="3">
    <source>
        <dbReference type="Proteomes" id="UP001274896"/>
    </source>
</evidence>
<protein>
    <submittedName>
        <fullName evidence="2">Uncharacterized protein</fullName>
    </submittedName>
</protein>
<feature type="compositionally biased region" description="Pro residues" evidence="1">
    <location>
        <begin position="42"/>
        <end position="53"/>
    </location>
</feature>
<dbReference type="CDD" id="cd09275">
    <property type="entry name" value="RNase_HI_RT_DIRS1"/>
    <property type="match status" value="1"/>
</dbReference>
<sequence length="282" mass="31768">MAALRCADAPISPQGLFGDAVSAVKRQSEAFKEFIPHRSEKPGPPSSLTCPPPDRAEKKTSVAAPAPIPHIKYRKAGQWARAQACQARPDLSTVISARGFHVLVHTDSTAVFAYMNHQSGLRSRPLCKLVQQILLWAETKLLLLRALFVPGHINREADFLSKQVLRPGEWWLHPQVVESVWQMYGRAEVDLFASEESTHCPLWYFFSAPLGLDALVQTWLRLRLYAFPLVALLPQVLARVHHDGVHLLLVAPRWPTRVWFSDLVSFLNGTPWEIPIRKDLLS</sequence>
<evidence type="ECO:0000313" key="2">
    <source>
        <dbReference type="EMBL" id="KAK3540364.1"/>
    </source>
</evidence>
<dbReference type="InterPro" id="IPR052055">
    <property type="entry name" value="Hepadnavirus_pol/RT"/>
</dbReference>
<dbReference type="PANTHER" id="PTHR33050">
    <property type="entry name" value="REVERSE TRANSCRIPTASE DOMAIN-CONTAINING PROTEIN"/>
    <property type="match status" value="1"/>
</dbReference>
<keyword evidence="3" id="KW-1185">Reference proteome</keyword>
<evidence type="ECO:0000256" key="1">
    <source>
        <dbReference type="SAM" id="MobiDB-lite"/>
    </source>
</evidence>
<proteinExistence type="predicted"/>
<comment type="caution">
    <text evidence="2">The sequence shown here is derived from an EMBL/GenBank/DDBJ whole genome shotgun (WGS) entry which is preliminary data.</text>
</comment>
<gene>
    <name evidence="2" type="ORF">QTP70_029551</name>
</gene>
<organism evidence="2 3">
    <name type="scientific">Hemibagrus guttatus</name>
    <dbReference type="NCBI Taxonomy" id="175788"/>
    <lineage>
        <taxon>Eukaryota</taxon>
        <taxon>Metazoa</taxon>
        <taxon>Chordata</taxon>
        <taxon>Craniata</taxon>
        <taxon>Vertebrata</taxon>
        <taxon>Euteleostomi</taxon>
        <taxon>Actinopterygii</taxon>
        <taxon>Neopterygii</taxon>
        <taxon>Teleostei</taxon>
        <taxon>Ostariophysi</taxon>
        <taxon>Siluriformes</taxon>
        <taxon>Bagridae</taxon>
        <taxon>Hemibagrus</taxon>
    </lineage>
</organism>
<dbReference type="AlphaFoldDB" id="A0AAE0R362"/>
<dbReference type="PANTHER" id="PTHR33050:SF7">
    <property type="entry name" value="RIBONUCLEASE H"/>
    <property type="match status" value="1"/>
</dbReference>
<feature type="region of interest" description="Disordered" evidence="1">
    <location>
        <begin position="35"/>
        <end position="63"/>
    </location>
</feature>
<accession>A0AAE0R362</accession>
<dbReference type="EMBL" id="JAUCMX010000007">
    <property type="protein sequence ID" value="KAK3540364.1"/>
    <property type="molecule type" value="Genomic_DNA"/>
</dbReference>
<name>A0AAE0R362_9TELE</name>